<dbReference type="EMBL" id="BK015438">
    <property type="protein sequence ID" value="DAE06456.1"/>
    <property type="molecule type" value="Genomic_DNA"/>
</dbReference>
<protein>
    <submittedName>
        <fullName evidence="2">Uncharacterized protein</fullName>
    </submittedName>
</protein>
<name>A0A8S5PIB5_9CAUD</name>
<proteinExistence type="predicted"/>
<feature type="transmembrane region" description="Helical" evidence="1">
    <location>
        <begin position="12"/>
        <end position="34"/>
    </location>
</feature>
<reference evidence="2" key="1">
    <citation type="journal article" date="2021" name="Proc. Natl. Acad. Sci. U.S.A.">
        <title>A Catalog of Tens of Thousands of Viruses from Human Metagenomes Reveals Hidden Associations with Chronic Diseases.</title>
        <authorList>
            <person name="Tisza M.J."/>
            <person name="Buck C.B."/>
        </authorList>
    </citation>
    <scope>NUCLEOTIDE SEQUENCE</scope>
    <source>
        <strain evidence="2">CtmP19</strain>
    </source>
</reference>
<evidence type="ECO:0000313" key="2">
    <source>
        <dbReference type="EMBL" id="DAE06456.1"/>
    </source>
</evidence>
<keyword evidence="1" id="KW-0472">Membrane</keyword>
<keyword evidence="1" id="KW-0812">Transmembrane</keyword>
<evidence type="ECO:0000256" key="1">
    <source>
        <dbReference type="SAM" id="Phobius"/>
    </source>
</evidence>
<keyword evidence="1" id="KW-1133">Transmembrane helix</keyword>
<organism evidence="2">
    <name type="scientific">Siphoviridae sp. ctmP19</name>
    <dbReference type="NCBI Taxonomy" id="2825651"/>
    <lineage>
        <taxon>Viruses</taxon>
        <taxon>Duplodnaviria</taxon>
        <taxon>Heunggongvirae</taxon>
        <taxon>Uroviricota</taxon>
        <taxon>Caudoviricetes</taxon>
    </lineage>
</organism>
<sequence length="36" mass="3985">MVLLSYCHFYDAGRLVLSGVVNVFCNLLVSLVVLKV</sequence>
<accession>A0A8S5PIB5</accession>